<feature type="transmembrane region" description="Helical" evidence="1">
    <location>
        <begin position="9"/>
        <end position="29"/>
    </location>
</feature>
<dbReference type="OrthoDB" id="7629477at2"/>
<name>A0A238LHE6_9RHOB</name>
<dbReference type="Proteomes" id="UP000201613">
    <property type="component" value="Unassembled WGS sequence"/>
</dbReference>
<keyword evidence="1" id="KW-0812">Transmembrane</keyword>
<keyword evidence="1" id="KW-0472">Membrane</keyword>
<keyword evidence="1" id="KW-1133">Transmembrane helix</keyword>
<organism evidence="2 3">
    <name type="scientific">Flavimaricola marinus</name>
    <dbReference type="NCBI Taxonomy" id="1819565"/>
    <lineage>
        <taxon>Bacteria</taxon>
        <taxon>Pseudomonadati</taxon>
        <taxon>Pseudomonadota</taxon>
        <taxon>Alphaproteobacteria</taxon>
        <taxon>Rhodobacterales</taxon>
        <taxon>Paracoccaceae</taxon>
        <taxon>Flavimaricola</taxon>
    </lineage>
</organism>
<keyword evidence="3" id="KW-1185">Reference proteome</keyword>
<dbReference type="RefSeq" id="WP_093992971.1">
    <property type="nucleotide sequence ID" value="NZ_FXZK01000005.1"/>
</dbReference>
<dbReference type="AlphaFoldDB" id="A0A238LHE6"/>
<evidence type="ECO:0000313" key="2">
    <source>
        <dbReference type="EMBL" id="SMY08815.1"/>
    </source>
</evidence>
<gene>
    <name evidence="2" type="ORF">LOM8899_02973</name>
</gene>
<sequence length="179" mass="19657">MAEINRRRTYIGQAILAAICMLLIFLHLLPLNTVPTRWAAPDLILAVTLTWVTRRPEYAPVTLIASIFLLSDFLFGRPPGLMTALVVILSEMFRARSKSIRSVPFPLEWISVTIGIFAIALINRMILAMVLVPVPALSLTLAQALLTSLAYPIVVLVAYVVFGVSRPAPGEVDALGHRL</sequence>
<evidence type="ECO:0008006" key="4">
    <source>
        <dbReference type="Google" id="ProtNLM"/>
    </source>
</evidence>
<accession>A0A238LHE6</accession>
<reference evidence="3" key="1">
    <citation type="submission" date="2017-05" db="EMBL/GenBank/DDBJ databases">
        <authorList>
            <person name="Rodrigo-Torres L."/>
            <person name="Arahal R. D."/>
            <person name="Lucena T."/>
        </authorList>
    </citation>
    <scope>NUCLEOTIDE SEQUENCE [LARGE SCALE GENOMIC DNA]</scope>
    <source>
        <strain evidence="3">CECT 8899</strain>
    </source>
</reference>
<feature type="transmembrane region" description="Helical" evidence="1">
    <location>
        <begin position="109"/>
        <end position="134"/>
    </location>
</feature>
<proteinExistence type="predicted"/>
<evidence type="ECO:0000256" key="1">
    <source>
        <dbReference type="SAM" id="Phobius"/>
    </source>
</evidence>
<feature type="transmembrane region" description="Helical" evidence="1">
    <location>
        <begin position="140"/>
        <end position="162"/>
    </location>
</feature>
<feature type="transmembrane region" description="Helical" evidence="1">
    <location>
        <begin position="63"/>
        <end position="89"/>
    </location>
</feature>
<dbReference type="EMBL" id="FXZK01000005">
    <property type="protein sequence ID" value="SMY08815.1"/>
    <property type="molecule type" value="Genomic_DNA"/>
</dbReference>
<evidence type="ECO:0000313" key="3">
    <source>
        <dbReference type="Proteomes" id="UP000201613"/>
    </source>
</evidence>
<protein>
    <recommendedName>
        <fullName evidence="4">Rod shape-determining protein MreD</fullName>
    </recommendedName>
</protein>